<organism evidence="16 17">
    <name type="scientific">Paludibaculum fermentans</name>
    <dbReference type="NCBI Taxonomy" id="1473598"/>
    <lineage>
        <taxon>Bacteria</taxon>
        <taxon>Pseudomonadati</taxon>
        <taxon>Acidobacteriota</taxon>
        <taxon>Terriglobia</taxon>
        <taxon>Bryobacterales</taxon>
        <taxon>Bryobacteraceae</taxon>
        <taxon>Paludibaculum</taxon>
    </lineage>
</organism>
<protein>
    <recommendedName>
        <fullName evidence="10">Sensory/regulatory protein RpfC</fullName>
        <ecNumber evidence="2">2.7.13.3</ecNumber>
    </recommendedName>
</protein>
<dbReference type="Gene3D" id="3.30.565.10">
    <property type="entry name" value="Histidine kinase-like ATPase, C-terminal domain"/>
    <property type="match status" value="1"/>
</dbReference>
<dbReference type="Pfam" id="PF00512">
    <property type="entry name" value="HisKA"/>
    <property type="match status" value="1"/>
</dbReference>
<sequence length="723" mass="78926">MISAFQLWGRKRTRVIVVSGLGLAVAVAAAGFFLQRRSTAPAPVVCIIGTDNAFPYHYIGRSGKAEGMIAEVVNEAARRAGIRLDWRLRVEGPTLALGDKKVQVWPLLSYRPDFWPAFHLTRPYLQNTYVLLTRDPELATPAGEQRLRKIALANLPLIKSLAGKEFPNAEIVGTKNREEALSTLCRGQVEATLMESRAAQRAALVRPPDCGNVELHSIGLDLPASQLGLASTKESAELADRLRLEIDGMLSDGTMARLLRRWNYYYSGEAETMYRAQEAYSARRLSLMLAAVLGLLSILLYFALVRMRRAKRAAQAANAAKSQFLANMSHEIRTPLHGILGLSQILADTPLQSEQKDLLDMMQNSGQVLVGIVDDLLDLSRIERGRLVVQSRPMQPAGLIRDTVRVFEPQANAKRVRLAVEGLDSLPAVALGDQVRIRQVLSNLISNALKFTSNGEVRVSVTSDSGEPAPMARITVTDTGIGIAPEKQARIFEKFVQADSSIGRRFGGTGLGLAIAKQLVEAMRGTIGLSSVEGSGASFWFTVPLPPSLAKLNGTTPPMHGQLCLPAPHENQPAARILLAEDNAVNQRIAKRLIERAGHQVTIVNDGESAIRRWREAEFDAVFMDCQMPGIDGYEATGEIRRLEKGLRRTPIIALTAAAMGGERERCLSAGMDDYLAKPIDLAEFSRVLASWVEPRTAFRNSVPPPESAVLSGTGDRTPDEDA</sequence>
<evidence type="ECO:0000256" key="10">
    <source>
        <dbReference type="ARBA" id="ARBA00068150"/>
    </source>
</evidence>
<dbReference type="PROSITE" id="PS50109">
    <property type="entry name" value="HIS_KIN"/>
    <property type="match status" value="1"/>
</dbReference>
<keyword evidence="8" id="KW-0902">Two-component regulatory system</keyword>
<dbReference type="InterPro" id="IPR003661">
    <property type="entry name" value="HisK_dim/P_dom"/>
</dbReference>
<dbReference type="SUPFAM" id="SSF55874">
    <property type="entry name" value="ATPase domain of HSP90 chaperone/DNA topoisomerase II/histidine kinase"/>
    <property type="match status" value="1"/>
</dbReference>
<dbReference type="Pfam" id="PF00072">
    <property type="entry name" value="Response_reg"/>
    <property type="match status" value="1"/>
</dbReference>
<comment type="subunit">
    <text evidence="9">At low DSF concentrations, interacts with RpfF.</text>
</comment>
<dbReference type="KEGG" id="pfer:IRI77_16495"/>
<dbReference type="GO" id="GO:0000155">
    <property type="term" value="F:phosphorelay sensor kinase activity"/>
    <property type="evidence" value="ECO:0007669"/>
    <property type="project" value="InterPro"/>
</dbReference>
<dbReference type="Gene3D" id="1.10.287.130">
    <property type="match status" value="1"/>
</dbReference>
<evidence type="ECO:0000256" key="8">
    <source>
        <dbReference type="ARBA" id="ARBA00023012"/>
    </source>
</evidence>
<dbReference type="SUPFAM" id="SSF53850">
    <property type="entry name" value="Periplasmic binding protein-like II"/>
    <property type="match status" value="1"/>
</dbReference>
<dbReference type="Pfam" id="PF02518">
    <property type="entry name" value="HATPase_c"/>
    <property type="match status" value="1"/>
</dbReference>
<dbReference type="EMBL" id="CP063849">
    <property type="protein sequence ID" value="QOY91483.1"/>
    <property type="molecule type" value="Genomic_DNA"/>
</dbReference>
<evidence type="ECO:0000256" key="4">
    <source>
        <dbReference type="ARBA" id="ARBA00022679"/>
    </source>
</evidence>
<evidence type="ECO:0000256" key="5">
    <source>
        <dbReference type="ARBA" id="ARBA00022741"/>
    </source>
</evidence>
<dbReference type="PROSITE" id="PS50110">
    <property type="entry name" value="RESPONSE_REGULATORY"/>
    <property type="match status" value="1"/>
</dbReference>
<dbReference type="CDD" id="cd00082">
    <property type="entry name" value="HisKA"/>
    <property type="match status" value="1"/>
</dbReference>
<name>A0A7S7NX94_PALFE</name>
<keyword evidence="17" id="KW-1185">Reference proteome</keyword>
<keyword evidence="5" id="KW-0547">Nucleotide-binding</keyword>
<dbReference type="InterPro" id="IPR011006">
    <property type="entry name" value="CheY-like_superfamily"/>
</dbReference>
<feature type="modified residue" description="4-aspartylphosphate" evidence="11">
    <location>
        <position position="625"/>
    </location>
</feature>
<keyword evidence="3 11" id="KW-0597">Phosphoprotein</keyword>
<feature type="domain" description="Response regulatory" evidence="15">
    <location>
        <begin position="576"/>
        <end position="693"/>
    </location>
</feature>
<dbReference type="Gene3D" id="3.40.50.2300">
    <property type="match status" value="1"/>
</dbReference>
<dbReference type="RefSeq" id="WP_194453137.1">
    <property type="nucleotide sequence ID" value="NZ_CP063849.1"/>
</dbReference>
<dbReference type="InterPro" id="IPR004358">
    <property type="entry name" value="Sig_transdc_His_kin-like_C"/>
</dbReference>
<accession>A0A7S7NX94</accession>
<feature type="domain" description="Histidine kinase" evidence="14">
    <location>
        <begin position="327"/>
        <end position="547"/>
    </location>
</feature>
<dbReference type="FunFam" id="3.30.565.10:FF:000010">
    <property type="entry name" value="Sensor histidine kinase RcsC"/>
    <property type="match status" value="1"/>
</dbReference>
<dbReference type="Proteomes" id="UP000593892">
    <property type="component" value="Chromosome"/>
</dbReference>
<evidence type="ECO:0000256" key="6">
    <source>
        <dbReference type="ARBA" id="ARBA00022777"/>
    </source>
</evidence>
<proteinExistence type="predicted"/>
<dbReference type="InterPro" id="IPR036890">
    <property type="entry name" value="HATPase_C_sf"/>
</dbReference>
<dbReference type="SMART" id="SM00388">
    <property type="entry name" value="HisKA"/>
    <property type="match status" value="1"/>
</dbReference>
<comment type="catalytic activity">
    <reaction evidence="1">
        <text>ATP + protein L-histidine = ADP + protein N-phospho-L-histidine.</text>
        <dbReference type="EC" id="2.7.13.3"/>
    </reaction>
</comment>
<dbReference type="FunFam" id="1.10.287.130:FF:000002">
    <property type="entry name" value="Two-component osmosensing histidine kinase"/>
    <property type="match status" value="1"/>
</dbReference>
<keyword evidence="7" id="KW-0067">ATP-binding</keyword>
<dbReference type="PANTHER" id="PTHR45339:SF1">
    <property type="entry name" value="HYBRID SIGNAL TRANSDUCTION HISTIDINE KINASE J"/>
    <property type="match status" value="1"/>
</dbReference>
<dbReference type="Gene3D" id="3.40.190.10">
    <property type="entry name" value="Periplasmic binding protein-like II"/>
    <property type="match status" value="2"/>
</dbReference>
<evidence type="ECO:0000256" key="13">
    <source>
        <dbReference type="SAM" id="Phobius"/>
    </source>
</evidence>
<dbReference type="InterPro" id="IPR003594">
    <property type="entry name" value="HATPase_dom"/>
</dbReference>
<keyword evidence="6" id="KW-0418">Kinase</keyword>
<gene>
    <name evidence="16" type="ORF">IRI77_16495</name>
</gene>
<evidence type="ECO:0000256" key="1">
    <source>
        <dbReference type="ARBA" id="ARBA00000085"/>
    </source>
</evidence>
<keyword evidence="13" id="KW-0472">Membrane</keyword>
<dbReference type="InterPro" id="IPR001789">
    <property type="entry name" value="Sig_transdc_resp-reg_receiver"/>
</dbReference>
<dbReference type="SUPFAM" id="SSF52172">
    <property type="entry name" value="CheY-like"/>
    <property type="match status" value="1"/>
</dbReference>
<evidence type="ECO:0000259" key="14">
    <source>
        <dbReference type="PROSITE" id="PS50109"/>
    </source>
</evidence>
<evidence type="ECO:0000256" key="3">
    <source>
        <dbReference type="ARBA" id="ARBA00022553"/>
    </source>
</evidence>
<dbReference type="SMART" id="SM00062">
    <property type="entry name" value="PBPb"/>
    <property type="match status" value="1"/>
</dbReference>
<evidence type="ECO:0000256" key="9">
    <source>
        <dbReference type="ARBA" id="ARBA00064003"/>
    </source>
</evidence>
<dbReference type="CDD" id="cd17546">
    <property type="entry name" value="REC_hyHK_CKI1_RcsC-like"/>
    <property type="match status" value="1"/>
</dbReference>
<evidence type="ECO:0000256" key="12">
    <source>
        <dbReference type="SAM" id="MobiDB-lite"/>
    </source>
</evidence>
<evidence type="ECO:0000259" key="15">
    <source>
        <dbReference type="PROSITE" id="PS50110"/>
    </source>
</evidence>
<dbReference type="SMART" id="SM00387">
    <property type="entry name" value="HATPase_c"/>
    <property type="match status" value="1"/>
</dbReference>
<dbReference type="SUPFAM" id="SSF47384">
    <property type="entry name" value="Homodimeric domain of signal transducing histidine kinase"/>
    <property type="match status" value="1"/>
</dbReference>
<feature type="region of interest" description="Disordered" evidence="12">
    <location>
        <begin position="701"/>
        <end position="723"/>
    </location>
</feature>
<reference evidence="16 17" key="1">
    <citation type="submission" date="2020-10" db="EMBL/GenBank/DDBJ databases">
        <title>Complete genome sequence of Paludibaculum fermentans P105T, a facultatively anaerobic acidobacterium capable of dissimilatory Fe(III) reduction.</title>
        <authorList>
            <person name="Dedysh S.N."/>
            <person name="Beletsky A.V."/>
            <person name="Kulichevskaya I.S."/>
            <person name="Mardanov A.V."/>
            <person name="Ravin N.V."/>
        </authorList>
    </citation>
    <scope>NUCLEOTIDE SEQUENCE [LARGE SCALE GENOMIC DNA]</scope>
    <source>
        <strain evidence="16 17">P105</strain>
    </source>
</reference>
<evidence type="ECO:0000313" key="16">
    <source>
        <dbReference type="EMBL" id="QOY91483.1"/>
    </source>
</evidence>
<evidence type="ECO:0000313" key="17">
    <source>
        <dbReference type="Proteomes" id="UP000593892"/>
    </source>
</evidence>
<keyword evidence="13" id="KW-0812">Transmembrane</keyword>
<dbReference type="SMART" id="SM00448">
    <property type="entry name" value="REC"/>
    <property type="match status" value="1"/>
</dbReference>
<dbReference type="InterPro" id="IPR005467">
    <property type="entry name" value="His_kinase_dom"/>
</dbReference>
<dbReference type="PANTHER" id="PTHR45339">
    <property type="entry name" value="HYBRID SIGNAL TRANSDUCTION HISTIDINE KINASE J"/>
    <property type="match status" value="1"/>
</dbReference>
<dbReference type="EC" id="2.7.13.3" evidence="2"/>
<evidence type="ECO:0000256" key="11">
    <source>
        <dbReference type="PROSITE-ProRule" id="PRU00169"/>
    </source>
</evidence>
<dbReference type="CDD" id="cd16922">
    <property type="entry name" value="HATPase_EvgS-ArcB-TorS-like"/>
    <property type="match status" value="1"/>
</dbReference>
<evidence type="ECO:0000256" key="7">
    <source>
        <dbReference type="ARBA" id="ARBA00022840"/>
    </source>
</evidence>
<dbReference type="PRINTS" id="PR00344">
    <property type="entry name" value="BCTRLSENSOR"/>
</dbReference>
<evidence type="ECO:0000256" key="2">
    <source>
        <dbReference type="ARBA" id="ARBA00012438"/>
    </source>
</evidence>
<dbReference type="InterPro" id="IPR036097">
    <property type="entry name" value="HisK_dim/P_sf"/>
</dbReference>
<dbReference type="AlphaFoldDB" id="A0A7S7NX94"/>
<dbReference type="GO" id="GO:0005524">
    <property type="term" value="F:ATP binding"/>
    <property type="evidence" value="ECO:0007669"/>
    <property type="project" value="UniProtKB-KW"/>
</dbReference>
<keyword evidence="4" id="KW-0808">Transferase</keyword>
<feature type="transmembrane region" description="Helical" evidence="13">
    <location>
        <begin position="285"/>
        <end position="305"/>
    </location>
</feature>
<dbReference type="Pfam" id="PF00497">
    <property type="entry name" value="SBP_bac_3"/>
    <property type="match status" value="1"/>
</dbReference>
<dbReference type="InterPro" id="IPR001638">
    <property type="entry name" value="Solute-binding_3/MltF_N"/>
</dbReference>
<keyword evidence="13" id="KW-1133">Transmembrane helix</keyword>